<dbReference type="Pfam" id="PF07690">
    <property type="entry name" value="MFS_1"/>
    <property type="match status" value="1"/>
</dbReference>
<keyword evidence="4 7" id="KW-0812">Transmembrane</keyword>
<dbReference type="CDD" id="cd17321">
    <property type="entry name" value="MFS_MMR_MDR_like"/>
    <property type="match status" value="1"/>
</dbReference>
<dbReference type="InterPro" id="IPR020846">
    <property type="entry name" value="MFS_dom"/>
</dbReference>
<evidence type="ECO:0000256" key="4">
    <source>
        <dbReference type="ARBA" id="ARBA00022692"/>
    </source>
</evidence>
<keyword evidence="3" id="KW-1003">Cell membrane</keyword>
<feature type="transmembrane region" description="Helical" evidence="7">
    <location>
        <begin position="168"/>
        <end position="191"/>
    </location>
</feature>
<evidence type="ECO:0000313" key="9">
    <source>
        <dbReference type="EMBL" id="MDL5155031.1"/>
    </source>
</evidence>
<dbReference type="RefSeq" id="WP_286051125.1">
    <property type="nucleotide sequence ID" value="NZ_JASVWF010000001.1"/>
</dbReference>
<dbReference type="Gene3D" id="1.20.1720.10">
    <property type="entry name" value="Multidrug resistance protein D"/>
    <property type="match status" value="1"/>
</dbReference>
<feature type="transmembrane region" description="Helical" evidence="7">
    <location>
        <begin position="304"/>
        <end position="327"/>
    </location>
</feature>
<organism evidence="9 10">
    <name type="scientific">Actinomycetospora termitidis</name>
    <dbReference type="NCBI Taxonomy" id="3053470"/>
    <lineage>
        <taxon>Bacteria</taxon>
        <taxon>Bacillati</taxon>
        <taxon>Actinomycetota</taxon>
        <taxon>Actinomycetes</taxon>
        <taxon>Pseudonocardiales</taxon>
        <taxon>Pseudonocardiaceae</taxon>
        <taxon>Actinomycetospora</taxon>
    </lineage>
</organism>
<feature type="transmembrane region" description="Helical" evidence="7">
    <location>
        <begin position="143"/>
        <end position="162"/>
    </location>
</feature>
<dbReference type="PROSITE" id="PS50850">
    <property type="entry name" value="MFS"/>
    <property type="match status" value="1"/>
</dbReference>
<dbReference type="EMBL" id="JASVWF010000001">
    <property type="protein sequence ID" value="MDL5155031.1"/>
    <property type="molecule type" value="Genomic_DNA"/>
</dbReference>
<feature type="transmembrane region" description="Helical" evidence="7">
    <location>
        <begin position="49"/>
        <end position="69"/>
    </location>
</feature>
<dbReference type="Gene3D" id="1.20.1250.20">
    <property type="entry name" value="MFS general substrate transporter like domains"/>
    <property type="match status" value="1"/>
</dbReference>
<dbReference type="InterPro" id="IPR036259">
    <property type="entry name" value="MFS_trans_sf"/>
</dbReference>
<feature type="transmembrane region" description="Helical" evidence="7">
    <location>
        <begin position="81"/>
        <end position="100"/>
    </location>
</feature>
<gene>
    <name evidence="9" type="ORF">QRT03_03610</name>
</gene>
<dbReference type="SUPFAM" id="SSF103473">
    <property type="entry name" value="MFS general substrate transporter"/>
    <property type="match status" value="1"/>
</dbReference>
<dbReference type="PANTHER" id="PTHR42718:SF46">
    <property type="entry name" value="BLR6921 PROTEIN"/>
    <property type="match status" value="1"/>
</dbReference>
<feature type="transmembrane region" description="Helical" evidence="7">
    <location>
        <begin position="106"/>
        <end position="131"/>
    </location>
</feature>
<evidence type="ECO:0000256" key="5">
    <source>
        <dbReference type="ARBA" id="ARBA00022989"/>
    </source>
</evidence>
<protein>
    <submittedName>
        <fullName evidence="9">MFS transporter</fullName>
    </submittedName>
</protein>
<sequence length="467" mass="46420">MHNSDRTRGVSPWLALGVLSLSMLMIILDGTIVSVAMPALARDLGFSPAGLSWTVDAYLVPLGGLLLVAGRVGDLIGPRRMLLAGLVVFTVASIACGAAPGTGALVAARAVQGVGAAMASSVVLGMVVGLFDDAADRARAMGVYAFVGAAGASIGLLLGGVLTDTLGWRAIFWINAPIGLVALVASLRTLAPDADRDRTARPDVLGAVLVTAGLAAAITAIVEPAGGPWVRLALGLVALALLAGFVRRQQRASDPLVPLPVLRLRSVAVGNLSQALLVAGAMGYQFAAALYLQDVLGLDPWTTGWAMLPVPLLIATVALGVAGRLIARFGARTVLLSGATSIAAGLVWMALGSGYVAGVLPALVLLGVGAGQAMPAVTTALMADASPERAGLVSGLANTSQQAGGAVGVAVVGVVAAGAGYGIAFGVAAVLVVAAAGIATALPGRRRVPAPAPAVRAVPDPRCSVSP</sequence>
<feature type="transmembrane region" description="Helical" evidence="7">
    <location>
        <begin position="423"/>
        <end position="442"/>
    </location>
</feature>
<keyword evidence="5 7" id="KW-1133">Transmembrane helix</keyword>
<comment type="subcellular location">
    <subcellularLocation>
        <location evidence="1">Cell membrane</location>
        <topology evidence="1">Multi-pass membrane protein</topology>
    </subcellularLocation>
</comment>
<evidence type="ECO:0000256" key="6">
    <source>
        <dbReference type="ARBA" id="ARBA00023136"/>
    </source>
</evidence>
<accession>A0ABT7M2Z1</accession>
<keyword evidence="6 7" id="KW-0472">Membrane</keyword>
<keyword evidence="2" id="KW-0813">Transport</keyword>
<evidence type="ECO:0000256" key="2">
    <source>
        <dbReference type="ARBA" id="ARBA00022448"/>
    </source>
</evidence>
<dbReference type="PANTHER" id="PTHR42718">
    <property type="entry name" value="MAJOR FACILITATOR SUPERFAMILY MULTIDRUG TRANSPORTER MFSC"/>
    <property type="match status" value="1"/>
</dbReference>
<evidence type="ECO:0000259" key="8">
    <source>
        <dbReference type="PROSITE" id="PS50850"/>
    </source>
</evidence>
<name>A0ABT7M2Z1_9PSEU</name>
<evidence type="ECO:0000256" key="3">
    <source>
        <dbReference type="ARBA" id="ARBA00022475"/>
    </source>
</evidence>
<feature type="transmembrane region" description="Helical" evidence="7">
    <location>
        <begin position="12"/>
        <end position="37"/>
    </location>
</feature>
<evidence type="ECO:0000256" key="7">
    <source>
        <dbReference type="SAM" id="Phobius"/>
    </source>
</evidence>
<feature type="transmembrane region" description="Helical" evidence="7">
    <location>
        <begin position="267"/>
        <end position="292"/>
    </location>
</feature>
<comment type="caution">
    <text evidence="9">The sequence shown here is derived from an EMBL/GenBank/DDBJ whole genome shotgun (WGS) entry which is preliminary data.</text>
</comment>
<keyword evidence="10" id="KW-1185">Reference proteome</keyword>
<proteinExistence type="predicted"/>
<feature type="transmembrane region" description="Helical" evidence="7">
    <location>
        <begin position="228"/>
        <end position="246"/>
    </location>
</feature>
<feature type="transmembrane region" description="Helical" evidence="7">
    <location>
        <begin position="203"/>
        <end position="222"/>
    </location>
</feature>
<dbReference type="Proteomes" id="UP001231924">
    <property type="component" value="Unassembled WGS sequence"/>
</dbReference>
<evidence type="ECO:0000313" key="10">
    <source>
        <dbReference type="Proteomes" id="UP001231924"/>
    </source>
</evidence>
<dbReference type="InterPro" id="IPR011701">
    <property type="entry name" value="MFS"/>
</dbReference>
<feature type="domain" description="Major facilitator superfamily (MFS) profile" evidence="8">
    <location>
        <begin position="15"/>
        <end position="447"/>
    </location>
</feature>
<evidence type="ECO:0000256" key="1">
    <source>
        <dbReference type="ARBA" id="ARBA00004651"/>
    </source>
</evidence>
<reference evidence="9 10" key="1">
    <citation type="submission" date="2023-06" db="EMBL/GenBank/DDBJ databases">
        <title>Actinomycetospora Odt1-22.</title>
        <authorList>
            <person name="Supong K."/>
        </authorList>
    </citation>
    <scope>NUCLEOTIDE SEQUENCE [LARGE SCALE GENOMIC DNA]</scope>
    <source>
        <strain evidence="9 10">Odt1-22</strain>
    </source>
</reference>